<evidence type="ECO:0000313" key="2">
    <source>
        <dbReference type="Proteomes" id="UP001497680"/>
    </source>
</evidence>
<organism evidence="1 2">
    <name type="scientific">Hypoxylon rubiginosum</name>
    <dbReference type="NCBI Taxonomy" id="110542"/>
    <lineage>
        <taxon>Eukaryota</taxon>
        <taxon>Fungi</taxon>
        <taxon>Dikarya</taxon>
        <taxon>Ascomycota</taxon>
        <taxon>Pezizomycotina</taxon>
        <taxon>Sordariomycetes</taxon>
        <taxon>Xylariomycetidae</taxon>
        <taxon>Xylariales</taxon>
        <taxon>Hypoxylaceae</taxon>
        <taxon>Hypoxylon</taxon>
    </lineage>
</organism>
<keyword evidence="2" id="KW-1185">Reference proteome</keyword>
<dbReference type="Proteomes" id="UP001497680">
    <property type="component" value="Unassembled WGS sequence"/>
</dbReference>
<comment type="caution">
    <text evidence="1">The sequence shown here is derived from an EMBL/GenBank/DDBJ whole genome shotgun (WGS) entry which is preliminary data.</text>
</comment>
<proteinExistence type="predicted"/>
<reference evidence="1 2" key="1">
    <citation type="journal article" date="2022" name="New Phytol.">
        <title>Ecological generalism drives hyperdiversity of secondary metabolite gene clusters in xylarialean endophytes.</title>
        <authorList>
            <person name="Franco M.E.E."/>
            <person name="Wisecaver J.H."/>
            <person name="Arnold A.E."/>
            <person name="Ju Y.M."/>
            <person name="Slot J.C."/>
            <person name="Ahrendt S."/>
            <person name="Moore L.P."/>
            <person name="Eastman K.E."/>
            <person name="Scott K."/>
            <person name="Konkel Z."/>
            <person name="Mondo S.J."/>
            <person name="Kuo A."/>
            <person name="Hayes R.D."/>
            <person name="Haridas S."/>
            <person name="Andreopoulos B."/>
            <person name="Riley R."/>
            <person name="LaButti K."/>
            <person name="Pangilinan J."/>
            <person name="Lipzen A."/>
            <person name="Amirebrahimi M."/>
            <person name="Yan J."/>
            <person name="Adam C."/>
            <person name="Keymanesh K."/>
            <person name="Ng V."/>
            <person name="Louie K."/>
            <person name="Northen T."/>
            <person name="Drula E."/>
            <person name="Henrissat B."/>
            <person name="Hsieh H.M."/>
            <person name="Youens-Clark K."/>
            <person name="Lutzoni F."/>
            <person name="Miadlikowska J."/>
            <person name="Eastwood D.C."/>
            <person name="Hamelin R.C."/>
            <person name="Grigoriev I.V."/>
            <person name="U'Ren J.M."/>
        </authorList>
    </citation>
    <scope>NUCLEOTIDE SEQUENCE [LARGE SCALE GENOMIC DNA]</scope>
    <source>
        <strain evidence="1 2">ER1909</strain>
    </source>
</reference>
<name>A0ACC0D1F0_9PEZI</name>
<protein>
    <submittedName>
        <fullName evidence="1">Clavaminate synthase-like protein</fullName>
    </submittedName>
</protein>
<gene>
    <name evidence="1" type="ORF">F4821DRAFT_126092</name>
</gene>
<evidence type="ECO:0000313" key="1">
    <source>
        <dbReference type="EMBL" id="KAI6086574.1"/>
    </source>
</evidence>
<sequence>MSPSAMAPEVTFTVTPMNKSPKEKHNFGAIVTDLDLNDISDADVQHLSDAIWTHKVIVVKGQKDLAPIKQWELVTRFDPNSPQVHSHGDLKTFNAKGGLLSKSREVVGIPGAENVRLIGKGFQGEDHYGIKNMTITKPLSHDWHGKELPQEEFEAGNVRFQRWHMDAPLYGRDPAWFTTLRCLKRPTEPQVNIRWDDDSGFSMKAEPGLTAFISDVQMYEMMTEDEKNMADHSWVEYAPHPYMWIGDCKGNSNGLGVISQGKEKKLEDLGDYDPKQVKTYPMVWVNPVTGEKAFHVHGICARKLFLRSSQTEEPRVVDDVVEIRRLLKTIQERVLKPEYILIPTLDEGDIVMWANYQTFHTAIDYPASYGPRTMHQANIASSAGPVGPHPIPSAA</sequence>
<accession>A0ACC0D1F0</accession>
<dbReference type="EMBL" id="MU394314">
    <property type="protein sequence ID" value="KAI6086574.1"/>
    <property type="molecule type" value="Genomic_DNA"/>
</dbReference>